<protein>
    <submittedName>
        <fullName evidence="1">Uncharacterized protein</fullName>
    </submittedName>
</protein>
<dbReference type="AlphaFoldDB" id="A0A0F9FRZ3"/>
<evidence type="ECO:0000313" key="1">
    <source>
        <dbReference type="EMBL" id="KKL60165.1"/>
    </source>
</evidence>
<sequence>MEKEIARVNRIVVSMLMSKNGERKFTLRYLSEPKDKQGILAIQRA</sequence>
<name>A0A0F9FRZ3_9ZZZZ</name>
<accession>A0A0F9FRZ3</accession>
<reference evidence="1" key="1">
    <citation type="journal article" date="2015" name="Nature">
        <title>Complex archaea that bridge the gap between prokaryotes and eukaryotes.</title>
        <authorList>
            <person name="Spang A."/>
            <person name="Saw J.H."/>
            <person name="Jorgensen S.L."/>
            <person name="Zaremba-Niedzwiedzka K."/>
            <person name="Martijn J."/>
            <person name="Lind A.E."/>
            <person name="van Eijk R."/>
            <person name="Schleper C."/>
            <person name="Guy L."/>
            <person name="Ettema T.J."/>
        </authorList>
    </citation>
    <scope>NUCLEOTIDE SEQUENCE</scope>
</reference>
<organism evidence="1">
    <name type="scientific">marine sediment metagenome</name>
    <dbReference type="NCBI Taxonomy" id="412755"/>
    <lineage>
        <taxon>unclassified sequences</taxon>
        <taxon>metagenomes</taxon>
        <taxon>ecological metagenomes</taxon>
    </lineage>
</organism>
<gene>
    <name evidence="1" type="ORF">LCGC14_2208030</name>
</gene>
<dbReference type="EMBL" id="LAZR01029243">
    <property type="protein sequence ID" value="KKL60165.1"/>
    <property type="molecule type" value="Genomic_DNA"/>
</dbReference>
<feature type="non-terminal residue" evidence="1">
    <location>
        <position position="45"/>
    </location>
</feature>
<comment type="caution">
    <text evidence="1">The sequence shown here is derived from an EMBL/GenBank/DDBJ whole genome shotgun (WGS) entry which is preliminary data.</text>
</comment>
<proteinExistence type="predicted"/>